<organism evidence="2 3">
    <name type="scientific">Besnoitia besnoiti</name>
    <name type="common">Apicomplexan protozoan</name>
    <dbReference type="NCBI Taxonomy" id="94643"/>
    <lineage>
        <taxon>Eukaryota</taxon>
        <taxon>Sar</taxon>
        <taxon>Alveolata</taxon>
        <taxon>Apicomplexa</taxon>
        <taxon>Conoidasida</taxon>
        <taxon>Coccidia</taxon>
        <taxon>Eucoccidiorida</taxon>
        <taxon>Eimeriorina</taxon>
        <taxon>Sarcocystidae</taxon>
        <taxon>Besnoitia</taxon>
    </lineage>
</organism>
<feature type="region of interest" description="Disordered" evidence="1">
    <location>
        <begin position="1"/>
        <end position="22"/>
    </location>
</feature>
<evidence type="ECO:0000256" key="1">
    <source>
        <dbReference type="SAM" id="MobiDB-lite"/>
    </source>
</evidence>
<feature type="region of interest" description="Disordered" evidence="1">
    <location>
        <begin position="801"/>
        <end position="1063"/>
    </location>
</feature>
<reference evidence="2 3" key="1">
    <citation type="submission" date="2017-09" db="EMBL/GenBank/DDBJ databases">
        <title>Genome sequencing of Besnoitia besnoiti strain Bb-Ger1.</title>
        <authorList>
            <person name="Schares G."/>
            <person name="Venepally P."/>
            <person name="Lorenzi H.A."/>
        </authorList>
    </citation>
    <scope>NUCLEOTIDE SEQUENCE [LARGE SCALE GENOMIC DNA]</scope>
    <source>
        <strain evidence="2 3">Bb-Ger1</strain>
    </source>
</reference>
<feature type="compositionally biased region" description="Gly residues" evidence="1">
    <location>
        <begin position="159"/>
        <end position="168"/>
    </location>
</feature>
<dbReference type="VEuPathDB" id="ToxoDB:BESB_049400"/>
<feature type="region of interest" description="Disordered" evidence="1">
    <location>
        <begin position="1118"/>
        <end position="1163"/>
    </location>
</feature>
<feature type="compositionally biased region" description="Low complexity" evidence="1">
    <location>
        <begin position="1119"/>
        <end position="1131"/>
    </location>
</feature>
<feature type="compositionally biased region" description="Low complexity" evidence="1">
    <location>
        <begin position="265"/>
        <end position="281"/>
    </location>
</feature>
<feature type="region of interest" description="Disordered" evidence="1">
    <location>
        <begin position="265"/>
        <end position="364"/>
    </location>
</feature>
<feature type="compositionally biased region" description="Basic and acidic residues" evidence="1">
    <location>
        <begin position="1133"/>
        <end position="1144"/>
    </location>
</feature>
<dbReference type="OrthoDB" id="10497745at2759"/>
<keyword evidence="3" id="KW-1185">Reference proteome</keyword>
<feature type="compositionally biased region" description="Low complexity" evidence="1">
    <location>
        <begin position="113"/>
        <end position="133"/>
    </location>
</feature>
<dbReference type="KEGG" id="bbes:BESB_049400"/>
<feature type="compositionally biased region" description="Basic and acidic residues" evidence="1">
    <location>
        <begin position="674"/>
        <end position="699"/>
    </location>
</feature>
<feature type="region of interest" description="Disordered" evidence="1">
    <location>
        <begin position="58"/>
        <end position="175"/>
    </location>
</feature>
<evidence type="ECO:0000313" key="2">
    <source>
        <dbReference type="EMBL" id="PFH36748.1"/>
    </source>
</evidence>
<feature type="region of interest" description="Disordered" evidence="1">
    <location>
        <begin position="451"/>
        <end position="611"/>
    </location>
</feature>
<feature type="compositionally biased region" description="Pro residues" evidence="1">
    <location>
        <begin position="78"/>
        <end position="91"/>
    </location>
</feature>
<feature type="compositionally biased region" description="Low complexity" evidence="1">
    <location>
        <begin position="512"/>
        <end position="523"/>
    </location>
</feature>
<feature type="compositionally biased region" description="Basic and acidic residues" evidence="1">
    <location>
        <begin position="1016"/>
        <end position="1048"/>
    </location>
</feature>
<feature type="compositionally biased region" description="Basic and acidic residues" evidence="1">
    <location>
        <begin position="852"/>
        <end position="876"/>
    </location>
</feature>
<feature type="compositionally biased region" description="Basic and acidic residues" evidence="1">
    <location>
        <begin position="899"/>
        <end position="935"/>
    </location>
</feature>
<dbReference type="Gene3D" id="1.20.120.900">
    <property type="entry name" value="Pex19, mPTS binding domain"/>
    <property type="match status" value="1"/>
</dbReference>
<evidence type="ECO:0000313" key="3">
    <source>
        <dbReference type="Proteomes" id="UP000224006"/>
    </source>
</evidence>
<feature type="compositionally biased region" description="Basic and acidic residues" evidence="1">
    <location>
        <begin position="134"/>
        <end position="148"/>
    </location>
</feature>
<feature type="compositionally biased region" description="Pro residues" evidence="1">
    <location>
        <begin position="340"/>
        <end position="361"/>
    </location>
</feature>
<comment type="caution">
    <text evidence="2">The sequence shown here is derived from an EMBL/GenBank/DDBJ whole genome shotgun (WGS) entry which is preliminary data.</text>
</comment>
<feature type="compositionally biased region" description="Basic and acidic residues" evidence="1">
    <location>
        <begin position="524"/>
        <end position="545"/>
    </location>
</feature>
<feature type="compositionally biased region" description="Low complexity" evidence="1">
    <location>
        <begin position="940"/>
        <end position="982"/>
    </location>
</feature>
<dbReference type="GeneID" id="40309870"/>
<dbReference type="RefSeq" id="XP_029220757.1">
    <property type="nucleotide sequence ID" value="XM_029363391.1"/>
</dbReference>
<feature type="compositionally biased region" description="Low complexity" evidence="1">
    <location>
        <begin position="486"/>
        <end position="501"/>
    </location>
</feature>
<feature type="compositionally biased region" description="Basic and acidic residues" evidence="1">
    <location>
        <begin position="568"/>
        <end position="596"/>
    </location>
</feature>
<dbReference type="EMBL" id="NWUJ01000003">
    <property type="protein sequence ID" value="PFH36748.1"/>
    <property type="molecule type" value="Genomic_DNA"/>
</dbReference>
<feature type="compositionally biased region" description="Low complexity" evidence="1">
    <location>
        <begin position="1"/>
        <end position="20"/>
    </location>
</feature>
<dbReference type="AlphaFoldDB" id="A0A2A9ME08"/>
<gene>
    <name evidence="2" type="ORF">BESB_049400</name>
</gene>
<feature type="compositionally biased region" description="Low complexity" evidence="1">
    <location>
        <begin position="92"/>
        <end position="101"/>
    </location>
</feature>
<feature type="compositionally biased region" description="Low complexity" evidence="1">
    <location>
        <begin position="737"/>
        <end position="759"/>
    </location>
</feature>
<name>A0A2A9ME08_BESBE</name>
<feature type="compositionally biased region" description="Basic and acidic residues" evidence="1">
    <location>
        <begin position="1152"/>
        <end position="1163"/>
    </location>
</feature>
<accession>A0A2A9ME08</accession>
<dbReference type="InterPro" id="IPR038322">
    <property type="entry name" value="Pex19_C_sf"/>
</dbReference>
<protein>
    <submittedName>
        <fullName evidence="2">Uncharacterized protein</fullName>
    </submittedName>
</protein>
<dbReference type="Proteomes" id="UP000224006">
    <property type="component" value="Chromosome III"/>
</dbReference>
<proteinExistence type="predicted"/>
<feature type="region of interest" description="Disordered" evidence="1">
    <location>
        <begin position="674"/>
        <end position="766"/>
    </location>
</feature>
<sequence>MSSSAAFAPSSFAQPARSAQGLVGEKENAFEGWCSLDDLIADTLADFDQAFSFSSVVSASLRRPPATSDPGSLDSKPEPPQRAPPPPPVPPSTRTRQTPSAAQDSEERHAPRAGALSFSAVSAASSTAKVSQVLRDREETNARLRRDTGVAPAADAVEGGRGAEGRGNGAAALAEASSRAAKHPCDFEDANTPATPSFLPLSSALAASIEALVAEAGFFEDSQSSAFSGPSRSTASAASPSTILASSSLSAASAAVLLPAARVSPPFSSASVSSALSGSTPETDARSCQSSSCAERPSLERLRGPAWASLLSADAHQGEDENASEGAEKVAFPEAGCYPTTPPNSPCSPLGSAPPPLPLPPLSSSALSSALASALSSSSSSPAVFSSCTDASSLPAPHGCPLTSSASACTSPAAAAAAKSALRALGSSEASVDSLLSCLAGLAAHAASLSLPASAPEGAKTPRLPASQRGARGGGTGGGRGEEPCAAPQTRSAAARTASSERPPDGKDEFAEMSALLEAALRLLEGKQKGEGDAHAKDVREEEPGRGGAEGTDAKNTGWRKFLFPWEQKPERPAGERRREDSAAHAAGKDAEKGDQTEPGEDDWLAGLLGGRGEEGGSADLLFLAIGEPFWLLLQVFEPWLEREGSRLEEEDRMRYVRQIQVYRQLVALCAPQESREKDSRQLGAEPKEERASQGREAEDSGEAGSHVPDGEAKEANGAGCHRPPHASTGQGMLPFPAASSSSVVPVAAASSSPVPSASRDTPSASAFSLASVAQSLPLLGKLGHVQVLLSELDAYGEPPEEVMARLSLGPEPEPKSEASAKAAPEEPPANGPRGAAKLGRADGEAPLDAASLKRETPRNTQKDSFRKPSEEREKLATNGQGSASDVEGAPRELVSQSRCRDEGEAVKDEKNARKETEPERRERTEQKLAHEAESKQGNPPSDSSASSAASASSASSSCRASSSSSSSSLASACAPPSASASGAGVFSFPPQARERLSCGEASRAAAEADGTSPEGEVRRGARGEGTEGQRRREDDVDRKAKNGDKGVDAAAGGEGEEDSKMMEEFLAFVEALDTRAGGDEGGGDLKQLLEQPLTKLLAGALNTQELLAFLESVEGEAADSAAAAAAAAAAPQKRETQRADTRTQRSPVASDSKELEEGCRQQ</sequence>